<dbReference type="InterPro" id="IPR004210">
    <property type="entry name" value="BESS_motif"/>
</dbReference>
<sequence length="367" mass="41401">MARHDENGPEFGKISNDRLIQLVRSNPAIYDVMHPHYRRTPVRMAIWDSIAKELGAPSRFLQTKWKNIRYNYLQEQKCLETGTFNTNIRKRRFTEDLSFLKYTAFRRDGQNAANASTEYKITPDTDSNSYMYPDNLSTTVSSTYEVIELDQSDDDDGNHEYMPDVSAFLAPMHDITDPEDPYARPDNAEDSKNNIRNSPTTTTHSNNDDFKMTITPDMPVHERRSPNAVKRGTPDSHGSSPLLTPMNDENSNGKIKITKLCNGGGTASLSEVTIQPLSSSTTTSSSGPNSSLALKKRRPSSTRPDELVYNVAKRRPGPGPSQSINDPIDMYCLSLADCLRAMSRSERERVKFEFSKILKDAHYVDQS</sequence>
<evidence type="ECO:0000256" key="2">
    <source>
        <dbReference type="SAM" id="MobiDB-lite"/>
    </source>
</evidence>
<dbReference type="InterPro" id="IPR039353">
    <property type="entry name" value="TF_Adf1"/>
</dbReference>
<dbReference type="PANTHER" id="PTHR12243">
    <property type="entry name" value="MADF DOMAIN TRANSCRIPTION FACTOR"/>
    <property type="match status" value="1"/>
</dbReference>
<dbReference type="GO" id="GO:0005634">
    <property type="term" value="C:nucleus"/>
    <property type="evidence" value="ECO:0007669"/>
    <property type="project" value="UniProtKB-SubCell"/>
</dbReference>
<protein>
    <submittedName>
        <fullName evidence="6">Uncharacterized protein LOC101891967 isoform X1</fullName>
    </submittedName>
</protein>
<accession>A0A9J7DC77</accession>
<feature type="region of interest" description="Disordered" evidence="2">
    <location>
        <begin position="173"/>
        <end position="257"/>
    </location>
</feature>
<dbReference type="CTD" id="53579"/>
<dbReference type="PROSITE" id="PS51031">
    <property type="entry name" value="BESS"/>
    <property type="match status" value="1"/>
</dbReference>
<comment type="subcellular location">
    <subcellularLocation>
        <location evidence="1">Nucleus</location>
    </subcellularLocation>
</comment>
<reference evidence="6" key="1">
    <citation type="submission" date="2025-08" db="UniProtKB">
        <authorList>
            <consortium name="RefSeq"/>
        </authorList>
    </citation>
    <scope>IDENTIFICATION</scope>
    <source>
        <strain evidence="6">Aabys</strain>
        <tissue evidence="6">Whole body</tissue>
    </source>
</reference>
<organism evidence="5 6">
    <name type="scientific">Musca domestica</name>
    <name type="common">House fly</name>
    <dbReference type="NCBI Taxonomy" id="7370"/>
    <lineage>
        <taxon>Eukaryota</taxon>
        <taxon>Metazoa</taxon>
        <taxon>Ecdysozoa</taxon>
        <taxon>Arthropoda</taxon>
        <taxon>Hexapoda</taxon>
        <taxon>Insecta</taxon>
        <taxon>Pterygota</taxon>
        <taxon>Neoptera</taxon>
        <taxon>Endopterygota</taxon>
        <taxon>Diptera</taxon>
        <taxon>Brachycera</taxon>
        <taxon>Muscomorpha</taxon>
        <taxon>Muscoidea</taxon>
        <taxon>Muscidae</taxon>
        <taxon>Musca</taxon>
    </lineage>
</organism>
<dbReference type="AlphaFoldDB" id="A0A9J7DC77"/>
<feature type="domain" description="MADF" evidence="3">
    <location>
        <begin position="18"/>
        <end position="105"/>
    </location>
</feature>
<dbReference type="Proteomes" id="UP001652621">
    <property type="component" value="Unplaced"/>
</dbReference>
<evidence type="ECO:0000259" key="3">
    <source>
        <dbReference type="PROSITE" id="PS51029"/>
    </source>
</evidence>
<dbReference type="PROSITE" id="PS51029">
    <property type="entry name" value="MADF"/>
    <property type="match status" value="1"/>
</dbReference>
<evidence type="ECO:0000256" key="1">
    <source>
        <dbReference type="PROSITE-ProRule" id="PRU00371"/>
    </source>
</evidence>
<evidence type="ECO:0000313" key="6">
    <source>
        <dbReference type="RefSeq" id="XP_019890616.1"/>
    </source>
</evidence>
<feature type="region of interest" description="Disordered" evidence="2">
    <location>
        <begin position="274"/>
        <end position="305"/>
    </location>
</feature>
<evidence type="ECO:0000259" key="4">
    <source>
        <dbReference type="PROSITE" id="PS51031"/>
    </source>
</evidence>
<dbReference type="PANTHER" id="PTHR12243:SF64">
    <property type="entry name" value="DORSAL INTERACTING PROTEIN 3-RELATED"/>
    <property type="match status" value="1"/>
</dbReference>
<gene>
    <name evidence="6" type="primary">LOC101891967</name>
</gene>
<dbReference type="Pfam" id="PF10545">
    <property type="entry name" value="MADF_DNA_bdg"/>
    <property type="match status" value="1"/>
</dbReference>
<proteinExistence type="predicted"/>
<dbReference type="RefSeq" id="XP_019890616.1">
    <property type="nucleotide sequence ID" value="XM_020035057.2"/>
</dbReference>
<name>A0A9J7DC77_MUSDO</name>
<feature type="domain" description="BESS" evidence="4">
    <location>
        <begin position="325"/>
        <end position="364"/>
    </location>
</feature>
<dbReference type="SMART" id="SM00595">
    <property type="entry name" value="MADF"/>
    <property type="match status" value="1"/>
</dbReference>
<feature type="compositionally biased region" description="Polar residues" evidence="2">
    <location>
        <begin position="236"/>
        <end position="253"/>
    </location>
</feature>
<evidence type="ECO:0000313" key="5">
    <source>
        <dbReference type="Proteomes" id="UP001652621"/>
    </source>
</evidence>
<dbReference type="GO" id="GO:0003677">
    <property type="term" value="F:DNA binding"/>
    <property type="evidence" value="ECO:0007669"/>
    <property type="project" value="InterPro"/>
</dbReference>
<dbReference type="GO" id="GO:0005667">
    <property type="term" value="C:transcription regulator complex"/>
    <property type="evidence" value="ECO:0007669"/>
    <property type="project" value="TreeGrafter"/>
</dbReference>
<dbReference type="OrthoDB" id="10262320at2759"/>
<dbReference type="GeneID" id="101891967"/>
<keyword evidence="5" id="KW-1185">Reference proteome</keyword>
<dbReference type="VEuPathDB" id="VectorBase:MDOMA2_000438"/>
<dbReference type="InterPro" id="IPR006578">
    <property type="entry name" value="MADF-dom"/>
</dbReference>
<feature type="compositionally biased region" description="Basic and acidic residues" evidence="2">
    <location>
        <begin position="181"/>
        <end position="193"/>
    </location>
</feature>
<feature type="compositionally biased region" description="Polar residues" evidence="2">
    <location>
        <begin position="194"/>
        <end position="205"/>
    </location>
</feature>
<keyword evidence="1" id="KW-0539">Nucleus</keyword>
<dbReference type="GO" id="GO:0006357">
    <property type="term" value="P:regulation of transcription by RNA polymerase II"/>
    <property type="evidence" value="ECO:0007669"/>
    <property type="project" value="TreeGrafter"/>
</dbReference>